<feature type="modified residue" description="N6-(pyridoxal phosphate)lysine" evidence="2">
    <location>
        <position position="208"/>
    </location>
</feature>
<dbReference type="EMBL" id="AP012338">
    <property type="protein sequence ID" value="BAM04532.1"/>
    <property type="molecule type" value="Genomic_DNA"/>
</dbReference>
<dbReference type="OrthoDB" id="9810913at2"/>
<dbReference type="InterPro" id="IPR015422">
    <property type="entry name" value="PyrdxlP-dep_Trfase_small"/>
</dbReference>
<gene>
    <name evidence="4" type="ordered locus">PSMK_23730</name>
</gene>
<feature type="active site" description="Proton acceptor" evidence="1">
    <location>
        <position position="208"/>
    </location>
</feature>
<sequence length="388" mass="41357">MLAPRAAIDAHREEAAPPILFNDLATQQARIRERVERRLREVLDHGRYIDGPEIEELEARLASAVGVSHCIACSSGTDALLMALLACGLRPGDAVMVPAFTYNATANAVVLAGGVPAFVDVDPASFMMDSADLAERVRAARSRGLRPRVVLAVDLFGAPADYAALREVCQAEGLTLYADAAQSFGGELAGRRVGSLAAATATSFYPGKALGGYGDGGALFTDDPGFAAACRSVRWHGTDEQRVESVRVGINGRMSSFQAAVLLEKEAIFWDEREARRRVAAVYDERLAGLAEPQAVPPGARSGCGYHTVAVDHRDRVAERMAAEGVPTAVYYRVPLHRMAAFAAYASGEAHPAAESVAGRVLSLPMHAYLTDAQAHRVCDALERSLGR</sequence>
<dbReference type="AlphaFoldDB" id="I0IGZ4"/>
<name>I0IGZ4_PHYMF</name>
<dbReference type="Pfam" id="PF01041">
    <property type="entry name" value="DegT_DnrJ_EryC1"/>
    <property type="match status" value="1"/>
</dbReference>
<dbReference type="InterPro" id="IPR015421">
    <property type="entry name" value="PyrdxlP-dep_Trfase_major"/>
</dbReference>
<evidence type="ECO:0000313" key="4">
    <source>
        <dbReference type="EMBL" id="BAM04532.1"/>
    </source>
</evidence>
<evidence type="ECO:0000256" key="3">
    <source>
        <dbReference type="RuleBase" id="RU004508"/>
    </source>
</evidence>
<dbReference type="STRING" id="1142394.PSMK_23730"/>
<dbReference type="Proteomes" id="UP000007881">
    <property type="component" value="Chromosome"/>
</dbReference>
<dbReference type="InterPro" id="IPR015424">
    <property type="entry name" value="PyrdxlP-dep_Trfase"/>
</dbReference>
<dbReference type="GO" id="GO:0000271">
    <property type="term" value="P:polysaccharide biosynthetic process"/>
    <property type="evidence" value="ECO:0007669"/>
    <property type="project" value="TreeGrafter"/>
</dbReference>
<dbReference type="RefSeq" id="WP_014437745.1">
    <property type="nucleotide sequence ID" value="NC_017080.1"/>
</dbReference>
<dbReference type="PANTHER" id="PTHR30244:SF42">
    <property type="entry name" value="UDP-2-ACETAMIDO-2-DEOXY-3-OXO-D-GLUCURONATE AMINOTRANSFERASE"/>
    <property type="match status" value="1"/>
</dbReference>
<evidence type="ECO:0000256" key="1">
    <source>
        <dbReference type="PIRSR" id="PIRSR000390-1"/>
    </source>
</evidence>
<evidence type="ECO:0000313" key="5">
    <source>
        <dbReference type="Proteomes" id="UP000007881"/>
    </source>
</evidence>
<accession>I0IGZ4</accession>
<dbReference type="HOGENOM" id="CLU_033332_6_1_0"/>
<dbReference type="Gene3D" id="3.90.1150.10">
    <property type="entry name" value="Aspartate Aminotransferase, domain 1"/>
    <property type="match status" value="1"/>
</dbReference>
<keyword evidence="5" id="KW-1185">Reference proteome</keyword>
<dbReference type="SUPFAM" id="SSF53383">
    <property type="entry name" value="PLP-dependent transferases"/>
    <property type="match status" value="1"/>
</dbReference>
<dbReference type="EC" id="2.6.1.-" evidence="4"/>
<reference evidence="4 5" key="1">
    <citation type="submission" date="2012-02" db="EMBL/GenBank/DDBJ databases">
        <title>Complete genome sequence of Phycisphaera mikurensis NBRC 102666.</title>
        <authorList>
            <person name="Ankai A."/>
            <person name="Hosoyama A."/>
            <person name="Terui Y."/>
            <person name="Sekine M."/>
            <person name="Fukai R."/>
            <person name="Kato Y."/>
            <person name="Nakamura S."/>
            <person name="Yamada-Narita S."/>
            <person name="Kawakoshi A."/>
            <person name="Fukunaga Y."/>
            <person name="Yamazaki S."/>
            <person name="Fujita N."/>
        </authorList>
    </citation>
    <scope>NUCLEOTIDE SEQUENCE [LARGE SCALE GENOMIC DNA]</scope>
    <source>
        <strain evidence="5">NBRC 102666 / KCTC 22515 / FYK2301M01</strain>
    </source>
</reference>
<dbReference type="eggNOG" id="COG0399">
    <property type="taxonomic scope" value="Bacteria"/>
</dbReference>
<dbReference type="KEGG" id="phm:PSMK_23730"/>
<comment type="similarity">
    <text evidence="3">Belongs to the DegT/DnrJ/EryC1 family.</text>
</comment>
<proteinExistence type="inferred from homology"/>
<keyword evidence="4" id="KW-0808">Transferase</keyword>
<protein>
    <submittedName>
        <fullName evidence="4">Putative aminotransferase</fullName>
        <ecNumber evidence="4">2.6.1.-</ecNumber>
    </submittedName>
</protein>
<dbReference type="GO" id="GO:0008483">
    <property type="term" value="F:transaminase activity"/>
    <property type="evidence" value="ECO:0007669"/>
    <property type="project" value="UniProtKB-KW"/>
</dbReference>
<dbReference type="PIRSF" id="PIRSF000390">
    <property type="entry name" value="PLP_StrS"/>
    <property type="match status" value="1"/>
</dbReference>
<keyword evidence="2 3" id="KW-0663">Pyridoxal phosphate</keyword>
<dbReference type="InterPro" id="IPR000653">
    <property type="entry name" value="DegT/StrS_aminotransferase"/>
</dbReference>
<organism evidence="4 5">
    <name type="scientific">Phycisphaera mikurensis (strain NBRC 102666 / KCTC 22515 / FYK2301M01)</name>
    <dbReference type="NCBI Taxonomy" id="1142394"/>
    <lineage>
        <taxon>Bacteria</taxon>
        <taxon>Pseudomonadati</taxon>
        <taxon>Planctomycetota</taxon>
        <taxon>Phycisphaerae</taxon>
        <taxon>Phycisphaerales</taxon>
        <taxon>Phycisphaeraceae</taxon>
        <taxon>Phycisphaera</taxon>
    </lineage>
</organism>
<evidence type="ECO:0000256" key="2">
    <source>
        <dbReference type="PIRSR" id="PIRSR000390-2"/>
    </source>
</evidence>
<dbReference type="GO" id="GO:0030170">
    <property type="term" value="F:pyridoxal phosphate binding"/>
    <property type="evidence" value="ECO:0007669"/>
    <property type="project" value="TreeGrafter"/>
</dbReference>
<dbReference type="PANTHER" id="PTHR30244">
    <property type="entry name" value="TRANSAMINASE"/>
    <property type="match status" value="1"/>
</dbReference>
<keyword evidence="4" id="KW-0032">Aminotransferase</keyword>
<dbReference type="Gene3D" id="3.40.640.10">
    <property type="entry name" value="Type I PLP-dependent aspartate aminotransferase-like (Major domain)"/>
    <property type="match status" value="1"/>
</dbReference>
<dbReference type="CDD" id="cd00616">
    <property type="entry name" value="AHBA_syn"/>
    <property type="match status" value="1"/>
</dbReference>